<protein>
    <submittedName>
        <fullName evidence="3">Uncharacterized protein</fullName>
    </submittedName>
</protein>
<comment type="caution">
    <text evidence="3">The sequence shown here is derived from an EMBL/GenBank/DDBJ whole genome shotgun (WGS) entry which is preliminary data.</text>
</comment>
<sequence>MSPQLLLLLIGGLVILLIFAGLTWLFVWISRNNPNAPRDASQVQTLKAPRDSAASPSAAQPQGNRAARRRRD</sequence>
<proteinExistence type="predicted"/>
<evidence type="ECO:0000256" key="2">
    <source>
        <dbReference type="SAM" id="Phobius"/>
    </source>
</evidence>
<keyword evidence="4" id="KW-1185">Reference proteome</keyword>
<keyword evidence="2" id="KW-0472">Membrane</keyword>
<feature type="compositionally biased region" description="Polar residues" evidence="1">
    <location>
        <begin position="36"/>
        <end position="45"/>
    </location>
</feature>
<feature type="transmembrane region" description="Helical" evidence="2">
    <location>
        <begin position="6"/>
        <end position="29"/>
    </location>
</feature>
<accession>A0A918C3Z5</accession>
<evidence type="ECO:0000313" key="3">
    <source>
        <dbReference type="EMBL" id="GGR05452.1"/>
    </source>
</evidence>
<feature type="compositionally biased region" description="Low complexity" evidence="1">
    <location>
        <begin position="52"/>
        <end position="62"/>
    </location>
</feature>
<keyword evidence="2" id="KW-1133">Transmembrane helix</keyword>
<reference evidence="3" key="2">
    <citation type="submission" date="2020-09" db="EMBL/GenBank/DDBJ databases">
        <authorList>
            <person name="Sun Q."/>
            <person name="Ohkuma M."/>
        </authorList>
    </citation>
    <scope>NUCLEOTIDE SEQUENCE</scope>
    <source>
        <strain evidence="3">JCM 31311</strain>
    </source>
</reference>
<dbReference type="Proteomes" id="UP000603865">
    <property type="component" value="Unassembled WGS sequence"/>
</dbReference>
<dbReference type="RefSeq" id="WP_189089505.1">
    <property type="nucleotide sequence ID" value="NZ_BMQL01000007.1"/>
</dbReference>
<keyword evidence="2" id="KW-0812">Transmembrane</keyword>
<gene>
    <name evidence="3" type="ORF">GCM10008957_17990</name>
</gene>
<feature type="region of interest" description="Disordered" evidence="1">
    <location>
        <begin position="36"/>
        <end position="72"/>
    </location>
</feature>
<name>A0A918C3Z5_9DEIO</name>
<dbReference type="EMBL" id="BMQL01000007">
    <property type="protein sequence ID" value="GGR05452.1"/>
    <property type="molecule type" value="Genomic_DNA"/>
</dbReference>
<evidence type="ECO:0000313" key="4">
    <source>
        <dbReference type="Proteomes" id="UP000603865"/>
    </source>
</evidence>
<organism evidence="3 4">
    <name type="scientific">Deinococcus ruber</name>
    <dbReference type="NCBI Taxonomy" id="1848197"/>
    <lineage>
        <taxon>Bacteria</taxon>
        <taxon>Thermotogati</taxon>
        <taxon>Deinococcota</taxon>
        <taxon>Deinococci</taxon>
        <taxon>Deinococcales</taxon>
        <taxon>Deinococcaceae</taxon>
        <taxon>Deinococcus</taxon>
    </lineage>
</organism>
<evidence type="ECO:0000256" key="1">
    <source>
        <dbReference type="SAM" id="MobiDB-lite"/>
    </source>
</evidence>
<reference evidence="3" key="1">
    <citation type="journal article" date="2014" name="Int. J. Syst. Evol. Microbiol.">
        <title>Complete genome sequence of Corynebacterium casei LMG S-19264T (=DSM 44701T), isolated from a smear-ripened cheese.</title>
        <authorList>
            <consortium name="US DOE Joint Genome Institute (JGI-PGF)"/>
            <person name="Walter F."/>
            <person name="Albersmeier A."/>
            <person name="Kalinowski J."/>
            <person name="Ruckert C."/>
        </authorList>
    </citation>
    <scope>NUCLEOTIDE SEQUENCE</scope>
    <source>
        <strain evidence="3">JCM 31311</strain>
    </source>
</reference>
<dbReference type="AlphaFoldDB" id="A0A918C3Z5"/>